<dbReference type="OrthoDB" id="9796999at2"/>
<evidence type="ECO:0000313" key="4">
    <source>
        <dbReference type="Proteomes" id="UP000561726"/>
    </source>
</evidence>
<dbReference type="Pfam" id="PF13376">
    <property type="entry name" value="OmdA"/>
    <property type="match status" value="1"/>
</dbReference>
<dbReference type="EMBL" id="JACHBQ010000001">
    <property type="protein sequence ID" value="MBB5641560.1"/>
    <property type="molecule type" value="Genomic_DNA"/>
</dbReference>
<dbReference type="eggNOG" id="COG4430">
    <property type="taxonomic scope" value="Bacteria"/>
</dbReference>
<keyword evidence="3" id="KW-1185">Reference proteome</keyword>
<evidence type="ECO:0000313" key="1">
    <source>
        <dbReference type="EMBL" id="KGJ73485.1"/>
    </source>
</evidence>
<dbReference type="Proteomes" id="UP000029864">
    <property type="component" value="Unassembled WGS sequence"/>
</dbReference>
<dbReference type="AlphaFoldDB" id="A0A099J5Y8"/>
<dbReference type="RefSeq" id="WP_035836765.1">
    <property type="nucleotide sequence ID" value="NZ_JACHBQ010000001.1"/>
</dbReference>
<reference evidence="2 4" key="2">
    <citation type="submission" date="2020-08" db="EMBL/GenBank/DDBJ databases">
        <title>Sequencing the genomes of 1000 actinobacteria strains.</title>
        <authorList>
            <person name="Klenk H.-P."/>
        </authorList>
    </citation>
    <scope>NUCLEOTIDE SEQUENCE [LARGE SCALE GENOMIC DNA]</scope>
    <source>
        <strain evidence="2 4">DSM 21065</strain>
    </source>
</reference>
<dbReference type="Proteomes" id="UP000561726">
    <property type="component" value="Unassembled WGS sequence"/>
</dbReference>
<dbReference type="STRING" id="1001240.GY21_10925"/>
<accession>A0A099J5Y8</accession>
<evidence type="ECO:0000313" key="3">
    <source>
        <dbReference type="Proteomes" id="UP000029864"/>
    </source>
</evidence>
<gene>
    <name evidence="2" type="ORF">BJ997_002108</name>
    <name evidence="1" type="ORF">GY21_10925</name>
</gene>
<name>A0A099J5Y8_9MICO</name>
<dbReference type="EMBL" id="JPXF01000042">
    <property type="protein sequence ID" value="KGJ73485.1"/>
    <property type="molecule type" value="Genomic_DNA"/>
</dbReference>
<comment type="caution">
    <text evidence="1">The sequence shown here is derived from an EMBL/GenBank/DDBJ whole genome shotgun (WGS) entry which is preliminary data.</text>
</comment>
<sequence>MVGMADRIVLDVTVEEWEAYLADRPDVGGVRLKLRKKSSSAPGMTWSEALHVALCYGWIDGQTNRLDDDYTLTGFTPRRKNSPWSQINREHAARLIEEGRMRPAGVAEIERAQADGRWDAAYRQKDAVAPPDLQEALDADPVAAAYVASLTRVDRFRIYFRLGSIKTPSVRAARIRDVVEKAARGEQHYR</sequence>
<proteinExistence type="predicted"/>
<evidence type="ECO:0000313" key="2">
    <source>
        <dbReference type="EMBL" id="MBB5641560.1"/>
    </source>
</evidence>
<organism evidence="1 3">
    <name type="scientific">Cryobacterium roopkundense</name>
    <dbReference type="NCBI Taxonomy" id="1001240"/>
    <lineage>
        <taxon>Bacteria</taxon>
        <taxon>Bacillati</taxon>
        <taxon>Actinomycetota</taxon>
        <taxon>Actinomycetes</taxon>
        <taxon>Micrococcales</taxon>
        <taxon>Microbacteriaceae</taxon>
        <taxon>Cryobacterium</taxon>
    </lineage>
</organism>
<reference evidence="1 3" key="1">
    <citation type="submission" date="2014-08" db="EMBL/GenBank/DDBJ databases">
        <authorList>
            <person name="Sisinthy S."/>
        </authorList>
    </citation>
    <scope>NUCLEOTIDE SEQUENCE [LARGE SCALE GENOMIC DNA]</scope>
    <source>
        <strain evidence="1 3">RuG17</strain>
    </source>
</reference>
<protein>
    <submittedName>
        <fullName evidence="2">Uncharacterized protein YdeI (YjbR/CyaY-like superfamily)</fullName>
    </submittedName>
</protein>